<evidence type="ECO:0000313" key="9">
    <source>
        <dbReference type="Proteomes" id="UP000245768"/>
    </source>
</evidence>
<feature type="domain" description="Major facilitator superfamily (MFS) profile" evidence="7">
    <location>
        <begin position="102"/>
        <end position="551"/>
    </location>
</feature>
<dbReference type="PROSITE" id="PS50850">
    <property type="entry name" value="MFS"/>
    <property type="match status" value="1"/>
</dbReference>
<dbReference type="PANTHER" id="PTHR42718:SF41">
    <property type="entry name" value="MFS TRANSPORTER OF UNKOWN SPECIFICITY (AFU_ORTHOLOGUE AFUA_5G09940)-RELATED"/>
    <property type="match status" value="1"/>
</dbReference>
<dbReference type="GO" id="GO:0016020">
    <property type="term" value="C:membrane"/>
    <property type="evidence" value="ECO:0007669"/>
    <property type="project" value="UniProtKB-SubCell"/>
</dbReference>
<dbReference type="Pfam" id="PF07690">
    <property type="entry name" value="MFS_1"/>
    <property type="match status" value="1"/>
</dbReference>
<dbReference type="RefSeq" id="XP_025378530.1">
    <property type="nucleotide sequence ID" value="XM_025520960.1"/>
</dbReference>
<accession>A0A316YQD0</accession>
<evidence type="ECO:0000256" key="2">
    <source>
        <dbReference type="ARBA" id="ARBA00022692"/>
    </source>
</evidence>
<feature type="transmembrane region" description="Helical" evidence="6">
    <location>
        <begin position="228"/>
        <end position="251"/>
    </location>
</feature>
<feature type="transmembrane region" description="Helical" evidence="6">
    <location>
        <begin position="257"/>
        <end position="280"/>
    </location>
</feature>
<gene>
    <name evidence="8" type="ORF">FA10DRAFT_265196</name>
</gene>
<evidence type="ECO:0000256" key="3">
    <source>
        <dbReference type="ARBA" id="ARBA00022989"/>
    </source>
</evidence>
<evidence type="ECO:0000256" key="5">
    <source>
        <dbReference type="SAM" id="MobiDB-lite"/>
    </source>
</evidence>
<comment type="subcellular location">
    <subcellularLocation>
        <location evidence="1">Membrane</location>
        <topology evidence="1">Multi-pass membrane protein</topology>
    </subcellularLocation>
</comment>
<feature type="transmembrane region" description="Helical" evidence="6">
    <location>
        <begin position="357"/>
        <end position="374"/>
    </location>
</feature>
<feature type="transmembrane region" description="Helical" evidence="6">
    <location>
        <begin position="422"/>
        <end position="440"/>
    </location>
</feature>
<feature type="compositionally biased region" description="Low complexity" evidence="5">
    <location>
        <begin position="63"/>
        <end position="73"/>
    </location>
</feature>
<dbReference type="InterPro" id="IPR020846">
    <property type="entry name" value="MFS_dom"/>
</dbReference>
<dbReference type="InterPro" id="IPR011701">
    <property type="entry name" value="MFS"/>
</dbReference>
<dbReference type="STRING" id="215250.A0A316YQD0"/>
<keyword evidence="4 6" id="KW-0472">Membrane</keyword>
<evidence type="ECO:0000256" key="6">
    <source>
        <dbReference type="SAM" id="Phobius"/>
    </source>
</evidence>
<dbReference type="SUPFAM" id="SSF103473">
    <property type="entry name" value="MFS general substrate transporter"/>
    <property type="match status" value="2"/>
</dbReference>
<feature type="transmembrane region" description="Helical" evidence="6">
    <location>
        <begin position="527"/>
        <end position="547"/>
    </location>
</feature>
<dbReference type="GeneID" id="37042876"/>
<dbReference type="InParanoid" id="A0A316YQD0"/>
<dbReference type="Gene3D" id="1.20.1250.20">
    <property type="entry name" value="MFS general substrate transporter like domains"/>
    <property type="match status" value="2"/>
</dbReference>
<dbReference type="Proteomes" id="UP000245768">
    <property type="component" value="Unassembled WGS sequence"/>
</dbReference>
<feature type="compositionally biased region" description="Polar residues" evidence="5">
    <location>
        <begin position="44"/>
        <end position="62"/>
    </location>
</feature>
<keyword evidence="9" id="KW-1185">Reference proteome</keyword>
<organism evidence="8 9">
    <name type="scientific">Acaromyces ingoldii</name>
    <dbReference type="NCBI Taxonomy" id="215250"/>
    <lineage>
        <taxon>Eukaryota</taxon>
        <taxon>Fungi</taxon>
        <taxon>Dikarya</taxon>
        <taxon>Basidiomycota</taxon>
        <taxon>Ustilaginomycotina</taxon>
        <taxon>Exobasidiomycetes</taxon>
        <taxon>Exobasidiales</taxon>
        <taxon>Cryptobasidiaceae</taxon>
        <taxon>Acaromyces</taxon>
    </lineage>
</organism>
<reference evidence="8 9" key="1">
    <citation type="journal article" date="2018" name="Mol. Biol. Evol.">
        <title>Broad Genomic Sampling Reveals a Smut Pathogenic Ancestry of the Fungal Clade Ustilaginomycotina.</title>
        <authorList>
            <person name="Kijpornyongpan T."/>
            <person name="Mondo S.J."/>
            <person name="Barry K."/>
            <person name="Sandor L."/>
            <person name="Lee J."/>
            <person name="Lipzen A."/>
            <person name="Pangilinan J."/>
            <person name="LaButti K."/>
            <person name="Hainaut M."/>
            <person name="Henrissat B."/>
            <person name="Grigoriev I.V."/>
            <person name="Spatafora J.W."/>
            <person name="Aime M.C."/>
        </authorList>
    </citation>
    <scope>NUCLEOTIDE SEQUENCE [LARGE SCALE GENOMIC DNA]</scope>
    <source>
        <strain evidence="8 9">MCA 4198</strain>
    </source>
</reference>
<dbReference type="OrthoDB" id="440755at2759"/>
<feature type="transmembrane region" description="Helical" evidence="6">
    <location>
        <begin position="194"/>
        <end position="216"/>
    </location>
</feature>
<evidence type="ECO:0000256" key="1">
    <source>
        <dbReference type="ARBA" id="ARBA00004141"/>
    </source>
</evidence>
<dbReference type="GO" id="GO:0022857">
    <property type="term" value="F:transmembrane transporter activity"/>
    <property type="evidence" value="ECO:0007669"/>
    <property type="project" value="InterPro"/>
</dbReference>
<dbReference type="AlphaFoldDB" id="A0A316YQD0"/>
<feature type="transmembrane region" description="Helical" evidence="6">
    <location>
        <begin position="485"/>
        <end position="507"/>
    </location>
</feature>
<evidence type="ECO:0000256" key="4">
    <source>
        <dbReference type="ARBA" id="ARBA00023136"/>
    </source>
</evidence>
<name>A0A316YQD0_9BASI</name>
<proteinExistence type="predicted"/>
<feature type="compositionally biased region" description="Basic and acidic residues" evidence="5">
    <location>
        <begin position="22"/>
        <end position="33"/>
    </location>
</feature>
<feature type="transmembrane region" description="Helical" evidence="6">
    <location>
        <begin position="292"/>
        <end position="311"/>
    </location>
</feature>
<feature type="region of interest" description="Disordered" evidence="5">
    <location>
        <begin position="22"/>
        <end position="74"/>
    </location>
</feature>
<feature type="transmembrane region" description="Helical" evidence="6">
    <location>
        <begin position="394"/>
        <end position="415"/>
    </location>
</feature>
<keyword evidence="3 6" id="KW-1133">Transmembrane helix</keyword>
<feature type="transmembrane region" description="Helical" evidence="6">
    <location>
        <begin position="140"/>
        <end position="160"/>
    </location>
</feature>
<dbReference type="InterPro" id="IPR036259">
    <property type="entry name" value="MFS_trans_sf"/>
</dbReference>
<sequence length="561" mass="60057">MSGHDTSDIGLAELQQARILRYEETSDAHDRRTYQTAGFGPMSPSESKSTTPFDSKATSARNSSDGLPLSSSSMEQPVQLPTEAMFQARPAQLKNMTAEILFVMTCALSQILFSFLLGNVATLQDVLVDKLNIPHSQSPWLIGSYALANGLSVIVSGPVADLTKPKYLICGAFAWLTAWSVVGCFSLTNKYLFFVVRACQGIAVGVLLTSTLCICGRIYKPGLRKTRIFSAMASGAPLGFWLGCISSSALATADVRYIYVLDAAISACCLAAALYAIPAIDSSTVVNAPFDYLGSIFAVTGCSLLVAGLTQGPSVSWAAYAIAIVVIGVAFIVAFFFIETRAKRPIMPPQVWKAPSFTPLAIAYFVGFGGYMSWQWYMVQFFLHVQHASPVTTALYILPNPIIGVLAAYIVSIILHRVPGHYVFFISMVCFGLGPVFFLPQTAGTPYWNLSLVGISLVTLGPDLSFAAASVIITSSTPKSYQGSAASILVTLQNLSAAIMTSISDSIGVRVTDGSGSTTIDLSGLRAIWYFNMACAIVAAAIVLIAVRVPKSIEKDHEKEY</sequence>
<feature type="transmembrane region" description="Helical" evidence="6">
    <location>
        <begin position="452"/>
        <end position="473"/>
    </location>
</feature>
<dbReference type="EMBL" id="KZ819635">
    <property type="protein sequence ID" value="PWN91332.1"/>
    <property type="molecule type" value="Genomic_DNA"/>
</dbReference>
<evidence type="ECO:0000313" key="8">
    <source>
        <dbReference type="EMBL" id="PWN91332.1"/>
    </source>
</evidence>
<feature type="transmembrane region" description="Helical" evidence="6">
    <location>
        <begin position="317"/>
        <end position="337"/>
    </location>
</feature>
<protein>
    <submittedName>
        <fullName evidence="8">MFS general substrate transporter</fullName>
    </submittedName>
</protein>
<feature type="transmembrane region" description="Helical" evidence="6">
    <location>
        <begin position="167"/>
        <end position="188"/>
    </location>
</feature>
<keyword evidence="2 6" id="KW-0812">Transmembrane</keyword>
<dbReference type="PANTHER" id="PTHR42718">
    <property type="entry name" value="MAJOR FACILITATOR SUPERFAMILY MULTIDRUG TRANSPORTER MFSC"/>
    <property type="match status" value="1"/>
</dbReference>
<evidence type="ECO:0000259" key="7">
    <source>
        <dbReference type="PROSITE" id="PS50850"/>
    </source>
</evidence>
<feature type="transmembrane region" description="Helical" evidence="6">
    <location>
        <begin position="100"/>
        <end position="120"/>
    </location>
</feature>